<keyword evidence="1" id="KW-1133">Transmembrane helix</keyword>
<feature type="transmembrane region" description="Helical" evidence="1">
    <location>
        <begin position="223"/>
        <end position="244"/>
    </location>
</feature>
<dbReference type="GO" id="GO:0015297">
    <property type="term" value="F:antiporter activity"/>
    <property type="evidence" value="ECO:0007669"/>
    <property type="project" value="InterPro"/>
</dbReference>
<dbReference type="PANTHER" id="PTHR42925:SF2">
    <property type="entry name" value="NA+ DRIVEN MULTIDRUG EFFLUX PUMP"/>
    <property type="match status" value="1"/>
</dbReference>
<dbReference type="PANTHER" id="PTHR42925">
    <property type="entry name" value="MULTIDRUG AND TOXIN EFFLUX PROTEIN MATE FAMILY"/>
    <property type="match status" value="1"/>
</dbReference>
<dbReference type="Proteomes" id="UP000029050">
    <property type="component" value="Unassembled WGS sequence"/>
</dbReference>
<dbReference type="GO" id="GO:0016020">
    <property type="term" value="C:membrane"/>
    <property type="evidence" value="ECO:0007669"/>
    <property type="project" value="InterPro"/>
</dbReference>
<dbReference type="STRING" id="218140.BPSY_0341"/>
<feature type="transmembrane region" description="Helical" evidence="1">
    <location>
        <begin position="338"/>
        <end position="360"/>
    </location>
</feature>
<feature type="transmembrane region" description="Helical" evidence="1">
    <location>
        <begin position="42"/>
        <end position="63"/>
    </location>
</feature>
<comment type="caution">
    <text evidence="2">The sequence shown here is derived from an EMBL/GenBank/DDBJ whole genome shotgun (WGS) entry which is preliminary data.</text>
</comment>
<feature type="transmembrane region" description="Helical" evidence="1">
    <location>
        <begin position="174"/>
        <end position="197"/>
    </location>
</feature>
<dbReference type="Pfam" id="PF01554">
    <property type="entry name" value="MatE"/>
    <property type="match status" value="2"/>
</dbReference>
<dbReference type="InterPro" id="IPR047135">
    <property type="entry name" value="YsiQ"/>
</dbReference>
<feature type="transmembrane region" description="Helical" evidence="1">
    <location>
        <begin position="116"/>
        <end position="137"/>
    </location>
</feature>
<dbReference type="CDD" id="cd13134">
    <property type="entry name" value="MATE_like_8"/>
    <property type="match status" value="1"/>
</dbReference>
<dbReference type="GO" id="GO:0042910">
    <property type="term" value="F:xenobiotic transmembrane transporter activity"/>
    <property type="evidence" value="ECO:0007669"/>
    <property type="project" value="InterPro"/>
</dbReference>
<keyword evidence="1" id="KW-0812">Transmembrane</keyword>
<protein>
    <submittedName>
        <fullName evidence="2">MATE efflux family protein</fullName>
    </submittedName>
</protein>
<feature type="transmembrane region" description="Helical" evidence="1">
    <location>
        <begin position="144"/>
        <end position="168"/>
    </location>
</feature>
<evidence type="ECO:0000256" key="1">
    <source>
        <dbReference type="SAM" id="Phobius"/>
    </source>
</evidence>
<dbReference type="InterPro" id="IPR002528">
    <property type="entry name" value="MATE_fam"/>
</dbReference>
<evidence type="ECO:0000313" key="2">
    <source>
        <dbReference type="EMBL" id="KFI83246.1"/>
    </source>
</evidence>
<feature type="transmembrane region" description="Helical" evidence="1">
    <location>
        <begin position="264"/>
        <end position="285"/>
    </location>
</feature>
<dbReference type="eggNOG" id="COG0534">
    <property type="taxonomic scope" value="Bacteria"/>
</dbReference>
<feature type="transmembrane region" description="Helical" evidence="1">
    <location>
        <begin position="400"/>
        <end position="420"/>
    </location>
</feature>
<keyword evidence="3" id="KW-1185">Reference proteome</keyword>
<organism evidence="2 3">
    <name type="scientific">Bifidobacterium psychraerophilum</name>
    <dbReference type="NCBI Taxonomy" id="218140"/>
    <lineage>
        <taxon>Bacteria</taxon>
        <taxon>Bacillati</taxon>
        <taxon>Actinomycetota</taxon>
        <taxon>Actinomycetes</taxon>
        <taxon>Bifidobacteriales</taxon>
        <taxon>Bifidobacteriaceae</taxon>
        <taxon>Bifidobacterium</taxon>
    </lineage>
</organism>
<feature type="transmembrane region" description="Helical" evidence="1">
    <location>
        <begin position="75"/>
        <end position="96"/>
    </location>
</feature>
<dbReference type="AlphaFoldDB" id="A0A087CIZ6"/>
<dbReference type="EMBL" id="JGZI01000007">
    <property type="protein sequence ID" value="KFI83246.1"/>
    <property type="molecule type" value="Genomic_DNA"/>
</dbReference>
<name>A0A087CIZ6_9BIFI</name>
<evidence type="ECO:0000313" key="3">
    <source>
        <dbReference type="Proteomes" id="UP000029050"/>
    </source>
</evidence>
<feature type="transmembrane region" description="Helical" evidence="1">
    <location>
        <begin position="372"/>
        <end position="394"/>
    </location>
</feature>
<sequence length="449" mass="49223">MAGPIAFQQFMLALSSSADSLMLARIGQEELAAASLAAQYQFFFSLFLAALTLGMSILVAQYWGAGNTHAIESILACVMRYAVLLSLIFCAVLVTIPRTLMQVMTNDPTLITLGAQYLRVSAVSYVFLGISQIYLCLMKNTGFVVMSTAVSSVGVLIHIIVNAMLIYGHFGFPALGILGAALSSIVSRAFECIWPLLHSLRRGRIRVQPTLMLRTQRVLERDYWRYCLPVLGNEIVWGGGFMMYTVIMGHLNTDAIAANSIANIVKDLLVCFCLGLGNGGGIYIGNLLGQNRLSNAKETARRLCHLAIAVGALTGGIILLLRPFILHATNLSPRAKEYLSGMLIICSYYVIGKSINSTTVAGIFPAGGDARFGLLCDSVTMWIIVIPLGIMAAFTWKLPVLWVYALLNVDEIIKLPAVFAHYRRYRWLRNVTRATTDSSIRCPARHRPQ</sequence>
<accession>A0A087CIZ6</accession>
<proteinExistence type="predicted"/>
<gene>
    <name evidence="2" type="ORF">BPSY_0341</name>
</gene>
<keyword evidence="1" id="KW-0472">Membrane</keyword>
<reference evidence="2 3" key="1">
    <citation type="submission" date="2014-03" db="EMBL/GenBank/DDBJ databases">
        <title>Genomics of Bifidobacteria.</title>
        <authorList>
            <person name="Ventura M."/>
            <person name="Milani C."/>
            <person name="Lugli G.A."/>
        </authorList>
    </citation>
    <scope>NUCLEOTIDE SEQUENCE [LARGE SCALE GENOMIC DNA]</scope>
    <source>
        <strain evidence="2 3">LMG 21775</strain>
    </source>
</reference>
<feature type="transmembrane region" description="Helical" evidence="1">
    <location>
        <begin position="306"/>
        <end position="326"/>
    </location>
</feature>
<dbReference type="NCBIfam" id="TIGR00797">
    <property type="entry name" value="matE"/>
    <property type="match status" value="1"/>
</dbReference>